<dbReference type="Proteomes" id="UP000039046">
    <property type="component" value="Unassembled WGS sequence"/>
</dbReference>
<gene>
    <name evidence="1" type="ORF">VHEMI01903</name>
</gene>
<dbReference type="HOGENOM" id="CLU_1856697_0_0_1"/>
<dbReference type="STRING" id="1531966.A0A0A1T673"/>
<organism evidence="1 2">
    <name type="scientific">[Torrubiella] hemipterigena</name>
    <dbReference type="NCBI Taxonomy" id="1531966"/>
    <lineage>
        <taxon>Eukaryota</taxon>
        <taxon>Fungi</taxon>
        <taxon>Dikarya</taxon>
        <taxon>Ascomycota</taxon>
        <taxon>Pezizomycotina</taxon>
        <taxon>Sordariomycetes</taxon>
        <taxon>Hypocreomycetidae</taxon>
        <taxon>Hypocreales</taxon>
        <taxon>Clavicipitaceae</taxon>
        <taxon>Clavicipitaceae incertae sedis</taxon>
        <taxon>'Torrubiella' clade</taxon>
    </lineage>
</organism>
<dbReference type="SUPFAM" id="SSF52540">
    <property type="entry name" value="P-loop containing nucleoside triphosphate hydrolases"/>
    <property type="match status" value="1"/>
</dbReference>
<sequence length="138" mass="15505">MTWDAVFLCFDVKDKSSLYTITNWWLHATEAGFCSSQDFRPDVQLLGLKSDLRCECALRLPLKERRVWPVTSLSCCVSQSEATSQARMIEAAGYNECSALTGEGISGVIDGPAIRAVERILEREHDMVPLPAKRRRLL</sequence>
<name>A0A0A1T673_9HYPO</name>
<evidence type="ECO:0000313" key="1">
    <source>
        <dbReference type="EMBL" id="CEJ81792.1"/>
    </source>
</evidence>
<reference evidence="1 2" key="1">
    <citation type="journal article" date="2015" name="Genome Announc.">
        <title>Draft Genome Sequence and Gene Annotation of the Entomopathogenic Fungus Verticillium hemipterigenum.</title>
        <authorList>
            <person name="Horn F."/>
            <person name="Habel A."/>
            <person name="Scharf D.H."/>
            <person name="Dworschak J."/>
            <person name="Brakhage A.A."/>
            <person name="Guthke R."/>
            <person name="Hertweck C."/>
            <person name="Linde J."/>
        </authorList>
    </citation>
    <scope>NUCLEOTIDE SEQUENCE [LARGE SCALE GENOMIC DNA]</scope>
</reference>
<dbReference type="InterPro" id="IPR027417">
    <property type="entry name" value="P-loop_NTPase"/>
</dbReference>
<dbReference type="Gene3D" id="3.40.50.300">
    <property type="entry name" value="P-loop containing nucleotide triphosphate hydrolases"/>
    <property type="match status" value="1"/>
</dbReference>
<dbReference type="EMBL" id="CDHN01000001">
    <property type="protein sequence ID" value="CEJ81792.1"/>
    <property type="molecule type" value="Genomic_DNA"/>
</dbReference>
<dbReference type="SMART" id="SM00174">
    <property type="entry name" value="RHO"/>
    <property type="match status" value="1"/>
</dbReference>
<dbReference type="GO" id="GO:0003924">
    <property type="term" value="F:GTPase activity"/>
    <property type="evidence" value="ECO:0007669"/>
    <property type="project" value="InterPro"/>
</dbReference>
<dbReference type="Pfam" id="PF00071">
    <property type="entry name" value="Ras"/>
    <property type="match status" value="1"/>
</dbReference>
<dbReference type="GO" id="GO:0005525">
    <property type="term" value="F:GTP binding"/>
    <property type="evidence" value="ECO:0007669"/>
    <property type="project" value="InterPro"/>
</dbReference>
<dbReference type="AlphaFoldDB" id="A0A0A1T673"/>
<protein>
    <submittedName>
        <fullName evidence="1">Uncharacterized protein</fullName>
    </submittedName>
</protein>
<keyword evidence="2" id="KW-1185">Reference proteome</keyword>
<proteinExistence type="predicted"/>
<accession>A0A0A1T673</accession>
<dbReference type="OrthoDB" id="25896at2759"/>
<evidence type="ECO:0000313" key="2">
    <source>
        <dbReference type="Proteomes" id="UP000039046"/>
    </source>
</evidence>
<dbReference type="InterPro" id="IPR001806">
    <property type="entry name" value="Small_GTPase"/>
</dbReference>